<dbReference type="AlphaFoldDB" id="A0A0E9R0C2"/>
<reference evidence="1" key="1">
    <citation type="submission" date="2014-11" db="EMBL/GenBank/DDBJ databases">
        <authorList>
            <person name="Amaro Gonzalez C."/>
        </authorList>
    </citation>
    <scope>NUCLEOTIDE SEQUENCE</scope>
</reference>
<evidence type="ECO:0000313" key="1">
    <source>
        <dbReference type="EMBL" id="JAH21743.1"/>
    </source>
</evidence>
<dbReference type="EMBL" id="GBXM01106163">
    <property type="protein sequence ID" value="JAH02414.1"/>
    <property type="molecule type" value="Transcribed_RNA"/>
</dbReference>
<protein>
    <submittedName>
        <fullName evidence="1">Uncharacterized protein</fullName>
    </submittedName>
</protein>
<reference evidence="1" key="2">
    <citation type="journal article" date="2015" name="Fish Shellfish Immunol.">
        <title>Early steps in the European eel (Anguilla anguilla)-Vibrio vulnificus interaction in the gills: Role of the RtxA13 toxin.</title>
        <authorList>
            <person name="Callol A."/>
            <person name="Pajuelo D."/>
            <person name="Ebbesson L."/>
            <person name="Teles M."/>
            <person name="MacKenzie S."/>
            <person name="Amaro C."/>
        </authorList>
    </citation>
    <scope>NUCLEOTIDE SEQUENCE</scope>
</reference>
<organism evidence="1">
    <name type="scientific">Anguilla anguilla</name>
    <name type="common">European freshwater eel</name>
    <name type="synonym">Muraena anguilla</name>
    <dbReference type="NCBI Taxonomy" id="7936"/>
    <lineage>
        <taxon>Eukaryota</taxon>
        <taxon>Metazoa</taxon>
        <taxon>Chordata</taxon>
        <taxon>Craniata</taxon>
        <taxon>Vertebrata</taxon>
        <taxon>Euteleostomi</taxon>
        <taxon>Actinopterygii</taxon>
        <taxon>Neopterygii</taxon>
        <taxon>Teleostei</taxon>
        <taxon>Anguilliformes</taxon>
        <taxon>Anguillidae</taxon>
        <taxon>Anguilla</taxon>
    </lineage>
</organism>
<dbReference type="EMBL" id="GBXM01086834">
    <property type="protein sequence ID" value="JAH21743.1"/>
    <property type="molecule type" value="Transcribed_RNA"/>
</dbReference>
<accession>A0A0E9R0C2</accession>
<sequence>MLRLYYSSHALQIDGSTLNKKIQYFFLKSKYSLKRKIISQIVLFLTLNPSLQIDTTYPTTCQSQVVTSV</sequence>
<proteinExistence type="predicted"/>
<name>A0A0E9R0C2_ANGAN</name>